<dbReference type="InterPro" id="IPR015943">
    <property type="entry name" value="WD40/YVTN_repeat-like_dom_sf"/>
</dbReference>
<dbReference type="Pfam" id="PF14870">
    <property type="entry name" value="PSII_BNR"/>
    <property type="match status" value="1"/>
</dbReference>
<evidence type="ECO:0000259" key="2">
    <source>
        <dbReference type="Pfam" id="PF14870"/>
    </source>
</evidence>
<keyword evidence="4" id="KW-1185">Reference proteome</keyword>
<dbReference type="CDD" id="cd15482">
    <property type="entry name" value="Sialidase_non-viral"/>
    <property type="match status" value="1"/>
</dbReference>
<name>A0A9X3ND74_9ACTN</name>
<dbReference type="AlphaFoldDB" id="A0A9X3ND74"/>
<protein>
    <submittedName>
        <fullName evidence="3">YCF48-related protein</fullName>
    </submittedName>
</protein>
<organism evidence="3 4">
    <name type="scientific">Solirubrobacter phytolaccae</name>
    <dbReference type="NCBI Taxonomy" id="1404360"/>
    <lineage>
        <taxon>Bacteria</taxon>
        <taxon>Bacillati</taxon>
        <taxon>Actinomycetota</taxon>
        <taxon>Thermoleophilia</taxon>
        <taxon>Solirubrobacterales</taxon>
        <taxon>Solirubrobacteraceae</taxon>
        <taxon>Solirubrobacter</taxon>
    </lineage>
</organism>
<dbReference type="RefSeq" id="WP_270028360.1">
    <property type="nucleotide sequence ID" value="NZ_JAPDDP010000064.1"/>
</dbReference>
<evidence type="ECO:0000313" key="4">
    <source>
        <dbReference type="Proteomes" id="UP001147653"/>
    </source>
</evidence>
<evidence type="ECO:0000313" key="3">
    <source>
        <dbReference type="EMBL" id="MDA0183946.1"/>
    </source>
</evidence>
<dbReference type="PROSITE" id="PS51257">
    <property type="entry name" value="PROKAR_LIPOPROTEIN"/>
    <property type="match status" value="1"/>
</dbReference>
<dbReference type="Gene3D" id="2.130.10.10">
    <property type="entry name" value="YVTN repeat-like/Quinoprotein amine dehydrogenase"/>
    <property type="match status" value="3"/>
</dbReference>
<dbReference type="InterPro" id="IPR002860">
    <property type="entry name" value="BNR_rpt"/>
</dbReference>
<dbReference type="Proteomes" id="UP001147653">
    <property type="component" value="Unassembled WGS sequence"/>
</dbReference>
<dbReference type="InterPro" id="IPR028203">
    <property type="entry name" value="PSII_CF48-like_dom"/>
</dbReference>
<feature type="signal peptide" evidence="1">
    <location>
        <begin position="1"/>
        <end position="24"/>
    </location>
</feature>
<sequence>MAARPGGVHVRRALVLAALASAFAACGGDGGEPAKDAAPPRAPSDRLVDLKKKPPLVNTLDIDPATNDFLLTTNRGFFRISADGKTVTPVKGTIHDAGKTATVGTFLELRASGPNQLLGSGHPDKLGTLPNFLGLIRSDDGGKTWSAVARMADADLHKIILRHGKLYAFDAVLSAMLISPDGGKTFEEAFTPRGLIIDFEVDPADENRIVASTDTELFRTEDGGESWRPLAPADGIRLAWPDAKTLYRATKDGTFSVSTDGGTRWEDVGKVGGEPYEIHAVGPQRAFVALSDGSIIETQDGGKTWRDRFRP</sequence>
<gene>
    <name evidence="3" type="ORF">OJ997_26805</name>
</gene>
<feature type="chain" id="PRO_5040743407" evidence="1">
    <location>
        <begin position="25"/>
        <end position="311"/>
    </location>
</feature>
<feature type="domain" description="Photosynthesis system II assembly factor Ycf48/Hcf136-like" evidence="2">
    <location>
        <begin position="198"/>
        <end position="306"/>
    </location>
</feature>
<dbReference type="EMBL" id="JAPDDP010000064">
    <property type="protein sequence ID" value="MDA0183946.1"/>
    <property type="molecule type" value="Genomic_DNA"/>
</dbReference>
<accession>A0A9X3ND74</accession>
<dbReference type="Pfam" id="PF02012">
    <property type="entry name" value="BNR"/>
    <property type="match status" value="1"/>
</dbReference>
<proteinExistence type="predicted"/>
<evidence type="ECO:0000256" key="1">
    <source>
        <dbReference type="SAM" id="SignalP"/>
    </source>
</evidence>
<reference evidence="3" key="1">
    <citation type="submission" date="2022-10" db="EMBL/GenBank/DDBJ databases">
        <title>The WGS of Solirubrobacter phytolaccae KCTC 29190.</title>
        <authorList>
            <person name="Jiang Z."/>
        </authorList>
    </citation>
    <scope>NUCLEOTIDE SEQUENCE</scope>
    <source>
        <strain evidence="3">KCTC 29190</strain>
    </source>
</reference>
<keyword evidence="1" id="KW-0732">Signal</keyword>
<dbReference type="SUPFAM" id="SSF110296">
    <property type="entry name" value="Oligoxyloglucan reducing end-specific cellobiohydrolase"/>
    <property type="match status" value="1"/>
</dbReference>
<comment type="caution">
    <text evidence="3">The sequence shown here is derived from an EMBL/GenBank/DDBJ whole genome shotgun (WGS) entry which is preliminary data.</text>
</comment>